<accession>A0A9P6ARI8</accession>
<evidence type="ECO:0000313" key="2">
    <source>
        <dbReference type="EMBL" id="KAF9510135.1"/>
    </source>
</evidence>
<dbReference type="EMBL" id="MU129022">
    <property type="protein sequence ID" value="KAF9510135.1"/>
    <property type="molecule type" value="Genomic_DNA"/>
</dbReference>
<feature type="compositionally biased region" description="Polar residues" evidence="1">
    <location>
        <begin position="279"/>
        <end position="289"/>
    </location>
</feature>
<evidence type="ECO:0000256" key="1">
    <source>
        <dbReference type="SAM" id="MobiDB-lite"/>
    </source>
</evidence>
<sequence length="289" mass="31984">MHQRSPGEIRAPAATPDPDIRLSIVRRRYVASNTVPHTRFGGCVAILAELFSITGSLLPPRNPRRIMHRQGPGEIRGHAQPPMTPNLACPQPLQQRIKQRPPRNPERTAAQDLNSRVSATYTKTKQIRRHTLASAGVAILGASIARDEYERTQPPGSRTYTTTNQIQDHTRCGGCGNIRYLLPASSPARSHARRGPRCDTGVRSHPKAQPPNAPTVYNNTLDTAPHPLRRVWYCEPARTTPKAKYVRTQPPNTRNIHNNTVPRTRSGGFAVPLGESPFTGCTTTPKEQH</sequence>
<protein>
    <submittedName>
        <fullName evidence="2">Uncharacterized protein</fullName>
    </submittedName>
</protein>
<feature type="compositionally biased region" description="Polar residues" evidence="1">
    <location>
        <begin position="249"/>
        <end position="263"/>
    </location>
</feature>
<comment type="caution">
    <text evidence="2">The sequence shown here is derived from an EMBL/GenBank/DDBJ whole genome shotgun (WGS) entry which is preliminary data.</text>
</comment>
<proteinExistence type="predicted"/>
<dbReference type="AlphaFoldDB" id="A0A9P6ARI8"/>
<feature type="region of interest" description="Disordered" evidence="1">
    <location>
        <begin position="186"/>
        <end position="218"/>
    </location>
</feature>
<keyword evidence="3" id="KW-1185">Reference proteome</keyword>
<feature type="region of interest" description="Disordered" evidence="1">
    <location>
        <begin position="245"/>
        <end position="289"/>
    </location>
</feature>
<evidence type="ECO:0000313" key="3">
    <source>
        <dbReference type="Proteomes" id="UP000886523"/>
    </source>
</evidence>
<feature type="region of interest" description="Disordered" evidence="1">
    <location>
        <begin position="93"/>
        <end position="113"/>
    </location>
</feature>
<dbReference type="Proteomes" id="UP000886523">
    <property type="component" value="Unassembled WGS sequence"/>
</dbReference>
<gene>
    <name evidence="2" type="ORF">BS47DRAFT_96900</name>
</gene>
<organism evidence="2 3">
    <name type="scientific">Hydnum rufescens UP504</name>
    <dbReference type="NCBI Taxonomy" id="1448309"/>
    <lineage>
        <taxon>Eukaryota</taxon>
        <taxon>Fungi</taxon>
        <taxon>Dikarya</taxon>
        <taxon>Basidiomycota</taxon>
        <taxon>Agaricomycotina</taxon>
        <taxon>Agaricomycetes</taxon>
        <taxon>Cantharellales</taxon>
        <taxon>Hydnaceae</taxon>
        <taxon>Hydnum</taxon>
    </lineage>
</organism>
<name>A0A9P6ARI8_9AGAM</name>
<reference evidence="2" key="1">
    <citation type="journal article" date="2020" name="Nat. Commun.">
        <title>Large-scale genome sequencing of mycorrhizal fungi provides insights into the early evolution of symbiotic traits.</title>
        <authorList>
            <person name="Miyauchi S."/>
            <person name="Kiss E."/>
            <person name="Kuo A."/>
            <person name="Drula E."/>
            <person name="Kohler A."/>
            <person name="Sanchez-Garcia M."/>
            <person name="Morin E."/>
            <person name="Andreopoulos B."/>
            <person name="Barry K.W."/>
            <person name="Bonito G."/>
            <person name="Buee M."/>
            <person name="Carver A."/>
            <person name="Chen C."/>
            <person name="Cichocki N."/>
            <person name="Clum A."/>
            <person name="Culley D."/>
            <person name="Crous P.W."/>
            <person name="Fauchery L."/>
            <person name="Girlanda M."/>
            <person name="Hayes R.D."/>
            <person name="Keri Z."/>
            <person name="LaButti K."/>
            <person name="Lipzen A."/>
            <person name="Lombard V."/>
            <person name="Magnuson J."/>
            <person name="Maillard F."/>
            <person name="Murat C."/>
            <person name="Nolan M."/>
            <person name="Ohm R.A."/>
            <person name="Pangilinan J."/>
            <person name="Pereira M.F."/>
            <person name="Perotto S."/>
            <person name="Peter M."/>
            <person name="Pfister S."/>
            <person name="Riley R."/>
            <person name="Sitrit Y."/>
            <person name="Stielow J.B."/>
            <person name="Szollosi G."/>
            <person name="Zifcakova L."/>
            <person name="Stursova M."/>
            <person name="Spatafora J.W."/>
            <person name="Tedersoo L."/>
            <person name="Vaario L.M."/>
            <person name="Yamada A."/>
            <person name="Yan M."/>
            <person name="Wang P."/>
            <person name="Xu J."/>
            <person name="Bruns T."/>
            <person name="Baldrian P."/>
            <person name="Vilgalys R."/>
            <person name="Dunand C."/>
            <person name="Henrissat B."/>
            <person name="Grigoriev I.V."/>
            <person name="Hibbett D."/>
            <person name="Nagy L.G."/>
            <person name="Martin F.M."/>
        </authorList>
    </citation>
    <scope>NUCLEOTIDE SEQUENCE</scope>
    <source>
        <strain evidence="2">UP504</strain>
    </source>
</reference>